<evidence type="ECO:0000256" key="3">
    <source>
        <dbReference type="ARBA" id="ARBA00023082"/>
    </source>
</evidence>
<sequence length="178" mass="20061">MARWQGFYDELAEARYPSLLAYAMAFTGQRATAEDLVQEAMVRTFSSPRRLSSAQHAEHYVRRAIASVFVDDKRREQLFRRSASRLADAEVAPDRATQVDNRDAVADALATLTPQVRACVVLRYYDDLTVAQIADRLGLALGTVKRYLHDGAESMRGELGAEPDAERVEVLVTERRER</sequence>
<dbReference type="InterPro" id="IPR036388">
    <property type="entry name" value="WH-like_DNA-bd_sf"/>
</dbReference>
<dbReference type="GO" id="GO:0006352">
    <property type="term" value="P:DNA-templated transcription initiation"/>
    <property type="evidence" value="ECO:0007669"/>
    <property type="project" value="InterPro"/>
</dbReference>
<evidence type="ECO:0000256" key="2">
    <source>
        <dbReference type="ARBA" id="ARBA00023015"/>
    </source>
</evidence>
<dbReference type="GO" id="GO:0016987">
    <property type="term" value="F:sigma factor activity"/>
    <property type="evidence" value="ECO:0007669"/>
    <property type="project" value="UniProtKB-KW"/>
</dbReference>
<dbReference type="InterPro" id="IPR013249">
    <property type="entry name" value="RNA_pol_sigma70_r4_t2"/>
</dbReference>
<comment type="similarity">
    <text evidence="1">Belongs to the sigma-70 factor family. ECF subfamily.</text>
</comment>
<dbReference type="Pfam" id="PF04542">
    <property type="entry name" value="Sigma70_r2"/>
    <property type="match status" value="1"/>
</dbReference>
<name>A0A7Y9ZA20_9MICO</name>
<dbReference type="PANTHER" id="PTHR43133">
    <property type="entry name" value="RNA POLYMERASE ECF-TYPE SIGMA FACTO"/>
    <property type="match status" value="1"/>
</dbReference>
<dbReference type="Pfam" id="PF08281">
    <property type="entry name" value="Sigma70_r4_2"/>
    <property type="match status" value="1"/>
</dbReference>
<dbReference type="AlphaFoldDB" id="A0A7Y9ZA20"/>
<evidence type="ECO:0000256" key="5">
    <source>
        <dbReference type="ARBA" id="ARBA00023163"/>
    </source>
</evidence>
<protein>
    <submittedName>
        <fullName evidence="8">RNA polymerase sigma-70 factor (Sigma-E family)</fullName>
    </submittedName>
</protein>
<dbReference type="InterPro" id="IPR014284">
    <property type="entry name" value="RNA_pol_sigma-70_dom"/>
</dbReference>
<evidence type="ECO:0000256" key="4">
    <source>
        <dbReference type="ARBA" id="ARBA00023125"/>
    </source>
</evidence>
<dbReference type="EMBL" id="JACBZO010000001">
    <property type="protein sequence ID" value="NYI40270.1"/>
    <property type="molecule type" value="Genomic_DNA"/>
</dbReference>
<keyword evidence="5" id="KW-0804">Transcription</keyword>
<keyword evidence="3" id="KW-0731">Sigma factor</keyword>
<feature type="domain" description="RNA polymerase sigma-70 region 2" evidence="6">
    <location>
        <begin position="12"/>
        <end position="77"/>
    </location>
</feature>
<dbReference type="OrthoDB" id="3688906at2"/>
<feature type="domain" description="RNA polymerase sigma factor 70 region 4 type 2" evidence="7">
    <location>
        <begin position="103"/>
        <end position="151"/>
    </location>
</feature>
<organism evidence="8 9">
    <name type="scientific">Demequina lutea</name>
    <dbReference type="NCBI Taxonomy" id="431489"/>
    <lineage>
        <taxon>Bacteria</taxon>
        <taxon>Bacillati</taxon>
        <taxon>Actinomycetota</taxon>
        <taxon>Actinomycetes</taxon>
        <taxon>Micrococcales</taxon>
        <taxon>Demequinaceae</taxon>
        <taxon>Demequina</taxon>
    </lineage>
</organism>
<evidence type="ECO:0000313" key="8">
    <source>
        <dbReference type="EMBL" id="NYI40270.1"/>
    </source>
</evidence>
<dbReference type="CDD" id="cd06171">
    <property type="entry name" value="Sigma70_r4"/>
    <property type="match status" value="1"/>
</dbReference>
<dbReference type="SUPFAM" id="SSF88946">
    <property type="entry name" value="Sigma2 domain of RNA polymerase sigma factors"/>
    <property type="match status" value="1"/>
</dbReference>
<dbReference type="InterPro" id="IPR013324">
    <property type="entry name" value="RNA_pol_sigma_r3/r4-like"/>
</dbReference>
<keyword evidence="4" id="KW-0238">DNA-binding</keyword>
<dbReference type="RefSeq" id="WP_062074752.1">
    <property type="nucleotide sequence ID" value="NZ_BBRC01000004.1"/>
</dbReference>
<accession>A0A7Y9ZA20</accession>
<dbReference type="Proteomes" id="UP000547973">
    <property type="component" value="Unassembled WGS sequence"/>
</dbReference>
<evidence type="ECO:0000256" key="1">
    <source>
        <dbReference type="ARBA" id="ARBA00010641"/>
    </source>
</evidence>
<dbReference type="Gene3D" id="1.10.10.10">
    <property type="entry name" value="Winged helix-like DNA-binding domain superfamily/Winged helix DNA-binding domain"/>
    <property type="match status" value="1"/>
</dbReference>
<dbReference type="NCBIfam" id="TIGR02937">
    <property type="entry name" value="sigma70-ECF"/>
    <property type="match status" value="1"/>
</dbReference>
<reference evidence="8 9" key="1">
    <citation type="submission" date="2020-07" db="EMBL/GenBank/DDBJ databases">
        <title>Sequencing the genomes of 1000 actinobacteria strains.</title>
        <authorList>
            <person name="Klenk H.-P."/>
        </authorList>
    </citation>
    <scope>NUCLEOTIDE SEQUENCE [LARGE SCALE GENOMIC DNA]</scope>
    <source>
        <strain evidence="8 9">DSM 19970</strain>
    </source>
</reference>
<dbReference type="Gene3D" id="1.10.1740.10">
    <property type="match status" value="1"/>
</dbReference>
<dbReference type="InterPro" id="IPR007627">
    <property type="entry name" value="RNA_pol_sigma70_r2"/>
</dbReference>
<gene>
    <name evidence="8" type="ORF">BKA03_000389</name>
</gene>
<evidence type="ECO:0000259" key="6">
    <source>
        <dbReference type="Pfam" id="PF04542"/>
    </source>
</evidence>
<keyword evidence="9" id="KW-1185">Reference proteome</keyword>
<dbReference type="PANTHER" id="PTHR43133:SF50">
    <property type="entry name" value="ECF RNA POLYMERASE SIGMA FACTOR SIGM"/>
    <property type="match status" value="1"/>
</dbReference>
<keyword evidence="2" id="KW-0805">Transcription regulation</keyword>
<evidence type="ECO:0000259" key="7">
    <source>
        <dbReference type="Pfam" id="PF08281"/>
    </source>
</evidence>
<dbReference type="GO" id="GO:0003677">
    <property type="term" value="F:DNA binding"/>
    <property type="evidence" value="ECO:0007669"/>
    <property type="project" value="UniProtKB-KW"/>
</dbReference>
<proteinExistence type="inferred from homology"/>
<dbReference type="SUPFAM" id="SSF88659">
    <property type="entry name" value="Sigma3 and sigma4 domains of RNA polymerase sigma factors"/>
    <property type="match status" value="1"/>
</dbReference>
<evidence type="ECO:0000313" key="9">
    <source>
        <dbReference type="Proteomes" id="UP000547973"/>
    </source>
</evidence>
<dbReference type="InterPro" id="IPR039425">
    <property type="entry name" value="RNA_pol_sigma-70-like"/>
</dbReference>
<comment type="caution">
    <text evidence="8">The sequence shown here is derived from an EMBL/GenBank/DDBJ whole genome shotgun (WGS) entry which is preliminary data.</text>
</comment>
<dbReference type="InterPro" id="IPR013325">
    <property type="entry name" value="RNA_pol_sigma_r2"/>
</dbReference>